<keyword evidence="4" id="KW-1185">Reference proteome</keyword>
<gene>
    <name evidence="3" type="ORF">PG991_007185</name>
</gene>
<reference evidence="3 4" key="1">
    <citation type="submission" date="2023-01" db="EMBL/GenBank/DDBJ databases">
        <title>Analysis of 21 Apiospora genomes using comparative genomics revels a genus with tremendous synthesis potential of carbohydrate active enzymes and secondary metabolites.</title>
        <authorList>
            <person name="Sorensen T."/>
        </authorList>
    </citation>
    <scope>NUCLEOTIDE SEQUENCE [LARGE SCALE GENOMIC DNA]</scope>
    <source>
        <strain evidence="3 4">CBS 20057</strain>
    </source>
</reference>
<dbReference type="InterPro" id="IPR025676">
    <property type="entry name" value="Clr5_dom"/>
</dbReference>
<feature type="domain" description="Clr5" evidence="2">
    <location>
        <begin position="67"/>
        <end position="117"/>
    </location>
</feature>
<feature type="region of interest" description="Disordered" evidence="1">
    <location>
        <begin position="27"/>
        <end position="56"/>
    </location>
</feature>
<dbReference type="PANTHER" id="PTHR38788:SF3">
    <property type="entry name" value="CLR5 DOMAIN-CONTAINING PROTEIN"/>
    <property type="match status" value="1"/>
</dbReference>
<organism evidence="3 4">
    <name type="scientific">Apiospora marii</name>
    <dbReference type="NCBI Taxonomy" id="335849"/>
    <lineage>
        <taxon>Eukaryota</taxon>
        <taxon>Fungi</taxon>
        <taxon>Dikarya</taxon>
        <taxon>Ascomycota</taxon>
        <taxon>Pezizomycotina</taxon>
        <taxon>Sordariomycetes</taxon>
        <taxon>Xylariomycetidae</taxon>
        <taxon>Amphisphaeriales</taxon>
        <taxon>Apiosporaceae</taxon>
        <taxon>Apiospora</taxon>
    </lineage>
</organism>
<comment type="caution">
    <text evidence="3">The sequence shown here is derived from an EMBL/GenBank/DDBJ whole genome shotgun (WGS) entry which is preliminary data.</text>
</comment>
<evidence type="ECO:0000313" key="4">
    <source>
        <dbReference type="Proteomes" id="UP001396898"/>
    </source>
</evidence>
<evidence type="ECO:0000313" key="3">
    <source>
        <dbReference type="EMBL" id="KAK8017995.1"/>
    </source>
</evidence>
<evidence type="ECO:0000259" key="2">
    <source>
        <dbReference type="Pfam" id="PF14420"/>
    </source>
</evidence>
<accession>A0ABR1RSR4</accession>
<dbReference type="PANTHER" id="PTHR38788">
    <property type="entry name" value="CLR5 DOMAIN-CONTAINING PROTEIN"/>
    <property type="match status" value="1"/>
</dbReference>
<name>A0ABR1RSR4_9PEZI</name>
<dbReference type="Pfam" id="PF14420">
    <property type="entry name" value="Clr5"/>
    <property type="match status" value="1"/>
</dbReference>
<evidence type="ECO:0000256" key="1">
    <source>
        <dbReference type="SAM" id="MobiDB-lite"/>
    </source>
</evidence>
<protein>
    <submittedName>
        <fullName evidence="3">Clr5 domain-containing protein</fullName>
    </submittedName>
</protein>
<proteinExistence type="predicted"/>
<dbReference type="Proteomes" id="UP001396898">
    <property type="component" value="Unassembled WGS sequence"/>
</dbReference>
<sequence>MQPSGTLGMRQVPRNLRAMIGGNYKTLTMRKAPQRAKDPNNNSKRKTKAPSMAMSRVQQPAWARPFDWSLHRNYITQLYIIDDHPLKEVEEIMRREFQFHATHKMYKDHFRKWGLRKNLSSQFVEDLLIRTRQQHSPPVPARSPNGSVVVRNLGRRVNRYMRSGPALCPDVELVYLLDGMNRSWYFGSPGHLRPAEQSMSMIKDYVSAMDTMSSKKPESGPLGPAYSAAAGKTYYWITLIGIARNFLHHKRFELGFALLNHCFEMFREMLEPNPWLILAAFYGAFDLARHDHRLAFIFMQYIVDLTNDEHATPTRSTDYSISCESLVPVGYSRASRGSSWNVTWT</sequence>
<dbReference type="EMBL" id="JAQQWI010000010">
    <property type="protein sequence ID" value="KAK8017995.1"/>
    <property type="molecule type" value="Genomic_DNA"/>
</dbReference>